<dbReference type="PANTHER" id="PTHR14119:SF3">
    <property type="entry name" value="ISOCHORISMATASE DOMAIN-CONTAINING PROTEIN 2"/>
    <property type="match status" value="1"/>
</dbReference>
<dbReference type="InterPro" id="IPR050993">
    <property type="entry name" value="Isochorismatase_domain"/>
</dbReference>
<dbReference type="SUPFAM" id="SSF52499">
    <property type="entry name" value="Isochorismatase-like hydrolases"/>
    <property type="match status" value="1"/>
</dbReference>
<evidence type="ECO:0000259" key="1">
    <source>
        <dbReference type="Pfam" id="PF00857"/>
    </source>
</evidence>
<dbReference type="InterPro" id="IPR036380">
    <property type="entry name" value="Isochorismatase-like_sf"/>
</dbReference>
<proteinExistence type="predicted"/>
<protein>
    <submittedName>
        <fullName evidence="2">Isochorismatase family protein</fullName>
    </submittedName>
</protein>
<accession>A0A9D1M434</accession>
<name>A0A9D1M434_9PROT</name>
<evidence type="ECO:0000313" key="2">
    <source>
        <dbReference type="EMBL" id="HIU53238.1"/>
    </source>
</evidence>
<dbReference type="Gene3D" id="3.40.50.850">
    <property type="entry name" value="Isochorismatase-like"/>
    <property type="match status" value="1"/>
</dbReference>
<dbReference type="InterPro" id="IPR000868">
    <property type="entry name" value="Isochorismatase-like_dom"/>
</dbReference>
<dbReference type="PANTHER" id="PTHR14119">
    <property type="entry name" value="HYDROLASE"/>
    <property type="match status" value="1"/>
</dbReference>
<dbReference type="EMBL" id="DVNC01000028">
    <property type="protein sequence ID" value="HIU53238.1"/>
    <property type="molecule type" value="Genomic_DNA"/>
</dbReference>
<dbReference type="Proteomes" id="UP000824107">
    <property type="component" value="Unassembled WGS sequence"/>
</dbReference>
<organism evidence="2 3">
    <name type="scientific">Candidatus Scatocola faecipullorum</name>
    <dbReference type="NCBI Taxonomy" id="2840917"/>
    <lineage>
        <taxon>Bacteria</taxon>
        <taxon>Pseudomonadati</taxon>
        <taxon>Pseudomonadota</taxon>
        <taxon>Alphaproteobacteria</taxon>
        <taxon>Rhodospirillales</taxon>
        <taxon>Rhodospirillaceae</taxon>
        <taxon>Rhodospirillaceae incertae sedis</taxon>
        <taxon>Candidatus Scatocola</taxon>
    </lineage>
</organism>
<feature type="domain" description="Isochorismatase-like" evidence="1">
    <location>
        <begin position="8"/>
        <end position="158"/>
    </location>
</feature>
<dbReference type="Pfam" id="PF00857">
    <property type="entry name" value="Isochorismatase"/>
    <property type="match status" value="1"/>
</dbReference>
<reference evidence="2" key="2">
    <citation type="journal article" date="2021" name="PeerJ">
        <title>Extensive microbial diversity within the chicken gut microbiome revealed by metagenomics and culture.</title>
        <authorList>
            <person name="Gilroy R."/>
            <person name="Ravi A."/>
            <person name="Getino M."/>
            <person name="Pursley I."/>
            <person name="Horton D.L."/>
            <person name="Alikhan N.F."/>
            <person name="Baker D."/>
            <person name="Gharbi K."/>
            <person name="Hall N."/>
            <person name="Watson M."/>
            <person name="Adriaenssens E.M."/>
            <person name="Foster-Nyarko E."/>
            <person name="Jarju S."/>
            <person name="Secka A."/>
            <person name="Antonio M."/>
            <person name="Oren A."/>
            <person name="Chaudhuri R.R."/>
            <person name="La Ragione R."/>
            <person name="Hildebrand F."/>
            <person name="Pallen M.J."/>
        </authorList>
    </citation>
    <scope>NUCLEOTIDE SEQUENCE</scope>
    <source>
        <strain evidence="2">ChiW3-316</strain>
    </source>
</reference>
<dbReference type="AlphaFoldDB" id="A0A9D1M434"/>
<sequence length="181" mass="20286">MLMNKNDSILLIIDVQENLAPAQESPREVINGCASLLNVAKKLSIPFLIAEQDRSKFGPTMIDLRNVLGDDGAYFEKDTLSCYKNDNIRRAIEKSGKKQLIIAGLETHLCVLQTAIDFAEAGYNVFVVADSSSSRNGMQSVMGVQRLLRNGVDVVTREMVMFEWMDQSGSPLFNELWERRP</sequence>
<evidence type="ECO:0000313" key="3">
    <source>
        <dbReference type="Proteomes" id="UP000824107"/>
    </source>
</evidence>
<reference evidence="2" key="1">
    <citation type="submission" date="2020-10" db="EMBL/GenBank/DDBJ databases">
        <authorList>
            <person name="Gilroy R."/>
        </authorList>
    </citation>
    <scope>NUCLEOTIDE SEQUENCE</scope>
    <source>
        <strain evidence="2">ChiW3-316</strain>
    </source>
</reference>
<gene>
    <name evidence="2" type="ORF">IAD20_04065</name>
</gene>
<comment type="caution">
    <text evidence="2">The sequence shown here is derived from an EMBL/GenBank/DDBJ whole genome shotgun (WGS) entry which is preliminary data.</text>
</comment>